<keyword evidence="5" id="KW-1185">Reference proteome</keyword>
<dbReference type="OrthoDB" id="9798929at2"/>
<dbReference type="GO" id="GO:0003677">
    <property type="term" value="F:DNA binding"/>
    <property type="evidence" value="ECO:0007669"/>
    <property type="project" value="UniProtKB-KW"/>
</dbReference>
<accession>I3YGZ0</accession>
<dbReference type="GO" id="GO:0009307">
    <property type="term" value="P:DNA restriction-modification system"/>
    <property type="evidence" value="ECO:0007669"/>
    <property type="project" value="UniProtKB-KW"/>
</dbReference>
<reference evidence="4 5" key="1">
    <citation type="submission" date="2012-06" db="EMBL/GenBank/DDBJ databases">
        <title>Complete sequence of Thiocystis violascens DSM 198.</title>
        <authorList>
            <consortium name="US DOE Joint Genome Institute"/>
            <person name="Lucas S."/>
            <person name="Han J."/>
            <person name="Lapidus A."/>
            <person name="Cheng J.-F."/>
            <person name="Goodwin L."/>
            <person name="Pitluck S."/>
            <person name="Peters L."/>
            <person name="Ovchinnikova G."/>
            <person name="Teshima H."/>
            <person name="Detter J.C."/>
            <person name="Han C."/>
            <person name="Tapia R."/>
            <person name="Land M."/>
            <person name="Hauser L."/>
            <person name="Kyrpides N."/>
            <person name="Ivanova N."/>
            <person name="Pagani I."/>
            <person name="Vogl K."/>
            <person name="Liu Z."/>
            <person name="Frigaard N.-U."/>
            <person name="Bryant D."/>
            <person name="Woyke T."/>
        </authorList>
    </citation>
    <scope>NUCLEOTIDE SEQUENCE [LARGE SCALE GENOMIC DNA]</scope>
    <source>
        <strain evidence="5">ATCC 17096 / DSM 198 / 6111</strain>
    </source>
</reference>
<organism evidence="4 5">
    <name type="scientific">Thiocystis violascens (strain ATCC 17096 / DSM 198 / 6111)</name>
    <name type="common">Chromatium violascens</name>
    <dbReference type="NCBI Taxonomy" id="765911"/>
    <lineage>
        <taxon>Bacteria</taxon>
        <taxon>Pseudomonadati</taxon>
        <taxon>Pseudomonadota</taxon>
        <taxon>Gammaproteobacteria</taxon>
        <taxon>Chromatiales</taxon>
        <taxon>Chromatiaceae</taxon>
        <taxon>Thiocystis</taxon>
    </lineage>
</organism>
<evidence type="ECO:0000313" key="4">
    <source>
        <dbReference type="EMBL" id="AFL76258.1"/>
    </source>
</evidence>
<feature type="coiled-coil region" evidence="3">
    <location>
        <begin position="411"/>
        <end position="438"/>
    </location>
</feature>
<sequence>MQRSELNNELRIDAQYFQKRYLFEDACRRHFKSAPLGSLAFITDGPHGYHEVDPASNIAMLTAKCAKNWFAARDEADTISLNTHSSNQRSSLETGDLILSTRGTVGACAFVTARTLPANIDQDVARIAINQSAGFCAKYVLAYLNSSFGQDWILRNSTGMVQQGLSLAKVRDLPIPLLRNELRENVAQVIDMAYMVLEDSRQSLADADSSLLVALGLSTWKPPEALTYVRSSRDAFEAGRMDAEYFAPRVANLLALLGRDGLALNDVAPARHERFTPTGTDRCHYIEIGGLETDGTAQAEAMFQQEAPTRATQHVRSDDVITSTVRPIRRLSAVIAPEQDGYVCSSGFVVLRPHLIRSEVLLTYLRLPLVCELMDLHTSATMYPAISESDLLALPIPNIQASTQETITKAVQSARQAKQRATQLLEAAKRAVEIAIETDEDTALAYLNQASERP</sequence>
<dbReference type="InterPro" id="IPR044946">
    <property type="entry name" value="Restrct_endonuc_typeI_TRD_sf"/>
</dbReference>
<dbReference type="REBASE" id="48975">
    <property type="entry name" value="S.Tvi198ORF4460P"/>
</dbReference>
<dbReference type="AlphaFoldDB" id="I3YGZ0"/>
<evidence type="ECO:0000256" key="1">
    <source>
        <dbReference type="ARBA" id="ARBA00022747"/>
    </source>
</evidence>
<dbReference type="HOGENOM" id="CLU_041259_1_0_6"/>
<dbReference type="RefSeq" id="WP_014780632.1">
    <property type="nucleotide sequence ID" value="NC_018012.1"/>
</dbReference>
<keyword evidence="2" id="KW-0238">DNA-binding</keyword>
<evidence type="ECO:0008006" key="6">
    <source>
        <dbReference type="Google" id="ProtNLM"/>
    </source>
</evidence>
<proteinExistence type="predicted"/>
<dbReference type="PANTHER" id="PTHR30408:SF12">
    <property type="entry name" value="TYPE I RESTRICTION ENZYME MJAVIII SPECIFICITY SUBUNIT"/>
    <property type="match status" value="1"/>
</dbReference>
<dbReference type="InterPro" id="IPR052021">
    <property type="entry name" value="Type-I_RS_S_subunit"/>
</dbReference>
<gene>
    <name evidence="4" type="ordered locus">Thivi_4461</name>
</gene>
<dbReference type="STRING" id="765911.Thivi_4461"/>
<dbReference type="eggNOG" id="COG0732">
    <property type="taxonomic scope" value="Bacteria"/>
</dbReference>
<keyword evidence="1" id="KW-0680">Restriction system</keyword>
<keyword evidence="3" id="KW-0175">Coiled coil</keyword>
<dbReference type="SUPFAM" id="SSF116734">
    <property type="entry name" value="DNA methylase specificity domain"/>
    <property type="match status" value="2"/>
</dbReference>
<evidence type="ECO:0000313" key="5">
    <source>
        <dbReference type="Proteomes" id="UP000006062"/>
    </source>
</evidence>
<evidence type="ECO:0000256" key="2">
    <source>
        <dbReference type="ARBA" id="ARBA00023125"/>
    </source>
</evidence>
<dbReference type="Proteomes" id="UP000006062">
    <property type="component" value="Chromosome"/>
</dbReference>
<dbReference type="EMBL" id="CP003154">
    <property type="protein sequence ID" value="AFL76258.1"/>
    <property type="molecule type" value="Genomic_DNA"/>
</dbReference>
<dbReference type="PANTHER" id="PTHR30408">
    <property type="entry name" value="TYPE-1 RESTRICTION ENZYME ECOKI SPECIFICITY PROTEIN"/>
    <property type="match status" value="1"/>
</dbReference>
<dbReference type="Gene3D" id="3.90.220.20">
    <property type="entry name" value="DNA methylase specificity domains"/>
    <property type="match status" value="2"/>
</dbReference>
<evidence type="ECO:0000256" key="3">
    <source>
        <dbReference type="SAM" id="Coils"/>
    </source>
</evidence>
<dbReference type="KEGG" id="tvi:Thivi_4461"/>
<name>I3YGZ0_THIV6</name>
<protein>
    <recommendedName>
        <fullName evidence="6">Restriction endonuclease S subunit</fullName>
    </recommendedName>
</protein>